<organism evidence="5 6">
    <name type="scientific">Bacteroides stercoris</name>
    <dbReference type="NCBI Taxonomy" id="46506"/>
    <lineage>
        <taxon>Bacteria</taxon>
        <taxon>Pseudomonadati</taxon>
        <taxon>Bacteroidota</taxon>
        <taxon>Bacteroidia</taxon>
        <taxon>Bacteroidales</taxon>
        <taxon>Bacteroidaceae</taxon>
        <taxon>Bacteroides</taxon>
    </lineage>
</organism>
<evidence type="ECO:0000313" key="5">
    <source>
        <dbReference type="EMBL" id="KAB5315789.1"/>
    </source>
</evidence>
<dbReference type="CDD" id="cd17260">
    <property type="entry name" value="RMtype1_S_EcoEI-TRD1-CR1_like"/>
    <property type="match status" value="1"/>
</dbReference>
<sequence>MSQFIEMVGDPRNNPKGWPTKRLSELAEYSIGLTYKPEQICDDGTIVLRSGNIQDGKISFSDIVRVNAPIKESLFVKEDDILMCSRNGSASLVGKVAMIPDINEPMTFGAFMTIIRSAEAKYLYLYFQSQDFRERVSEGKSSTMNQITQKMLDKVEVPFPDKDVREALSAIASQADKSKFGDFKSQFIEMFGNPLSSKQKNELKRLGQCCIINPRRPNIALCDTDKVSFIPMPAVSEDGYLVDMADEEYGKVKKGFTYFENNDVLFAKITPCMENGKGAIAYGLTNGIGVGSTEFHVLRPINGISSPYWLLTLTRMPIFRERAAKNMSGTGGQKRVSASYLNHFMVGLPAIEEQRRFEAIYRQADKSKSVIQKALVYLNDIQSDELRKIA</sequence>
<dbReference type="EMBL" id="WCLE01000005">
    <property type="protein sequence ID" value="KAB5315789.1"/>
    <property type="molecule type" value="Genomic_DNA"/>
</dbReference>
<name>A0A7J5LH76_BACSE</name>
<dbReference type="InterPro" id="IPR000055">
    <property type="entry name" value="Restrct_endonuc_typeI_TRD"/>
</dbReference>
<keyword evidence="5" id="KW-0540">Nuclease</keyword>
<comment type="caution">
    <text evidence="5">The sequence shown here is derived from an EMBL/GenBank/DDBJ whole genome shotgun (WGS) entry which is preliminary data.</text>
</comment>
<evidence type="ECO:0000256" key="2">
    <source>
        <dbReference type="ARBA" id="ARBA00022747"/>
    </source>
</evidence>
<dbReference type="Pfam" id="PF01420">
    <property type="entry name" value="Methylase_S"/>
    <property type="match status" value="2"/>
</dbReference>
<dbReference type="PANTHER" id="PTHR30408:SF12">
    <property type="entry name" value="TYPE I RESTRICTION ENZYME MJAVIII SPECIFICITY SUBUNIT"/>
    <property type="match status" value="1"/>
</dbReference>
<dbReference type="AlphaFoldDB" id="A0A7J5LH76"/>
<reference evidence="5 6" key="1">
    <citation type="journal article" date="2019" name="Nat. Med.">
        <title>A library of human gut bacterial isolates paired with longitudinal multiomics data enables mechanistic microbiome research.</title>
        <authorList>
            <person name="Poyet M."/>
            <person name="Groussin M."/>
            <person name="Gibbons S.M."/>
            <person name="Avila-Pacheco J."/>
            <person name="Jiang X."/>
            <person name="Kearney S.M."/>
            <person name="Perrotta A.R."/>
            <person name="Berdy B."/>
            <person name="Zhao S."/>
            <person name="Lieberman T.D."/>
            <person name="Swanson P.K."/>
            <person name="Smith M."/>
            <person name="Roesemann S."/>
            <person name="Alexander J.E."/>
            <person name="Rich S.A."/>
            <person name="Livny J."/>
            <person name="Vlamakis H."/>
            <person name="Clish C."/>
            <person name="Bullock K."/>
            <person name="Deik A."/>
            <person name="Scott J."/>
            <person name="Pierce K.A."/>
            <person name="Xavier R.J."/>
            <person name="Alm E.J."/>
        </authorList>
    </citation>
    <scope>NUCLEOTIDE SEQUENCE [LARGE SCALE GENOMIC DNA]</scope>
    <source>
        <strain evidence="5 6">BIOML-A6</strain>
    </source>
</reference>
<gene>
    <name evidence="5" type="ORF">F9958_03845</name>
</gene>
<dbReference type="RefSeq" id="WP_151877377.1">
    <property type="nucleotide sequence ID" value="NZ_WCLE01000005.1"/>
</dbReference>
<keyword evidence="3" id="KW-0238">DNA-binding</keyword>
<comment type="similarity">
    <text evidence="1">Belongs to the type-I restriction system S methylase family.</text>
</comment>
<feature type="domain" description="Type I restriction modification DNA specificity" evidence="4">
    <location>
        <begin position="15"/>
        <end position="163"/>
    </location>
</feature>
<evidence type="ECO:0000256" key="3">
    <source>
        <dbReference type="ARBA" id="ARBA00023125"/>
    </source>
</evidence>
<keyword evidence="5" id="KW-0378">Hydrolase</keyword>
<feature type="domain" description="Type I restriction modification DNA specificity" evidence="4">
    <location>
        <begin position="202"/>
        <end position="360"/>
    </location>
</feature>
<dbReference type="Gene3D" id="3.90.220.20">
    <property type="entry name" value="DNA methylase specificity domains"/>
    <property type="match status" value="2"/>
</dbReference>
<dbReference type="InterPro" id="IPR052021">
    <property type="entry name" value="Type-I_RS_S_subunit"/>
</dbReference>
<keyword evidence="5" id="KW-0255">Endonuclease</keyword>
<dbReference type="InterPro" id="IPR044946">
    <property type="entry name" value="Restrct_endonuc_typeI_TRD_sf"/>
</dbReference>
<dbReference type="PANTHER" id="PTHR30408">
    <property type="entry name" value="TYPE-1 RESTRICTION ENZYME ECOKI SPECIFICITY PROTEIN"/>
    <property type="match status" value="1"/>
</dbReference>
<dbReference type="GO" id="GO:0004519">
    <property type="term" value="F:endonuclease activity"/>
    <property type="evidence" value="ECO:0007669"/>
    <property type="project" value="UniProtKB-KW"/>
</dbReference>
<accession>A0A7J5LH76</accession>
<dbReference type="SUPFAM" id="SSF116734">
    <property type="entry name" value="DNA methylase specificity domain"/>
    <property type="match status" value="2"/>
</dbReference>
<dbReference type="GO" id="GO:0003677">
    <property type="term" value="F:DNA binding"/>
    <property type="evidence" value="ECO:0007669"/>
    <property type="project" value="UniProtKB-KW"/>
</dbReference>
<evidence type="ECO:0000256" key="1">
    <source>
        <dbReference type="ARBA" id="ARBA00010923"/>
    </source>
</evidence>
<evidence type="ECO:0000313" key="6">
    <source>
        <dbReference type="Proteomes" id="UP000467334"/>
    </source>
</evidence>
<protein>
    <submittedName>
        <fullName evidence="5">Restriction endonuclease subunit S</fullName>
    </submittedName>
</protein>
<dbReference type="CDD" id="cd17265">
    <property type="entry name" value="RMtype1_S_Eco4255III-TRD2-CR2_like"/>
    <property type="match status" value="1"/>
</dbReference>
<proteinExistence type="inferred from homology"/>
<keyword evidence="2" id="KW-0680">Restriction system</keyword>
<dbReference type="GO" id="GO:0009307">
    <property type="term" value="P:DNA restriction-modification system"/>
    <property type="evidence" value="ECO:0007669"/>
    <property type="project" value="UniProtKB-KW"/>
</dbReference>
<dbReference type="Proteomes" id="UP000467334">
    <property type="component" value="Unassembled WGS sequence"/>
</dbReference>
<evidence type="ECO:0000259" key="4">
    <source>
        <dbReference type="Pfam" id="PF01420"/>
    </source>
</evidence>